<dbReference type="HOGENOM" id="CLU_176066_1_0_5"/>
<dbReference type="Proteomes" id="UP000007730">
    <property type="component" value="Chromosome"/>
</dbReference>
<organism evidence="1 2">
    <name type="scientific">Afipia carboxidovorans (strain ATCC 49405 / DSM 1227 / KCTC 32145 / OM5)</name>
    <name type="common">Oligotropha carboxidovorans</name>
    <dbReference type="NCBI Taxonomy" id="504832"/>
    <lineage>
        <taxon>Bacteria</taxon>
        <taxon>Pseudomonadati</taxon>
        <taxon>Pseudomonadota</taxon>
        <taxon>Alphaproteobacteria</taxon>
        <taxon>Hyphomicrobiales</taxon>
        <taxon>Nitrobacteraceae</taxon>
        <taxon>Afipia</taxon>
    </lineage>
</organism>
<dbReference type="PATRIC" id="fig|504832.7.peg.2576"/>
<accession>B6JE93</accession>
<protein>
    <submittedName>
        <fullName evidence="1">Uncharacterized protein</fullName>
    </submittedName>
</protein>
<dbReference type="OrthoDB" id="7874425at2"/>
<dbReference type="KEGG" id="ocg:OCA5_c24440"/>
<dbReference type="AlphaFoldDB" id="B6JE93"/>
<evidence type="ECO:0000313" key="1">
    <source>
        <dbReference type="EMBL" id="AEI07140.1"/>
    </source>
</evidence>
<keyword evidence="2" id="KW-1185">Reference proteome</keyword>
<dbReference type="EMBL" id="CP002826">
    <property type="protein sequence ID" value="AEI07140.1"/>
    <property type="molecule type" value="Genomic_DNA"/>
</dbReference>
<dbReference type="KEGG" id="oca:OCAR_5551"/>
<name>B6JE93_AFIC5</name>
<dbReference type="eggNOG" id="ENOG5033AW3">
    <property type="taxonomic scope" value="Bacteria"/>
</dbReference>
<evidence type="ECO:0000313" key="2">
    <source>
        <dbReference type="Proteomes" id="UP000007730"/>
    </source>
</evidence>
<gene>
    <name evidence="1" type="ordered locus">OCA5_c24440</name>
</gene>
<dbReference type="STRING" id="504832.OCA5_c24440"/>
<proteinExistence type="predicted"/>
<sequence length="84" mass="9324">MHSIENLTAVANAYSGATDTPLKTLSWRIFNDGKKLDAVVSGKSDLTTSRYDLAMQWFSDNWPPRCAWPKGIARPAKKPAEAEQ</sequence>
<reference evidence="1 2" key="1">
    <citation type="journal article" date="2011" name="J. Bacteriol.">
        <title>Complete genome sequences of the chemolithoautotrophic Oligotropha carboxidovorans strains OM4 and OM5.</title>
        <authorList>
            <person name="Volland S."/>
            <person name="Rachinger M."/>
            <person name="Strittmatter A."/>
            <person name="Daniel R."/>
            <person name="Gottschalk G."/>
            <person name="Meyer O."/>
        </authorList>
    </citation>
    <scope>NUCLEOTIDE SEQUENCE [LARGE SCALE GENOMIC DNA]</scope>
    <source>
        <strain evidence="2">ATCC 49405 / DSM 1227 / KCTC 32145 / OM5</strain>
    </source>
</reference>